<dbReference type="InterPro" id="IPR002850">
    <property type="entry name" value="PIN_toxin-like"/>
</dbReference>
<dbReference type="PANTHER" id="PTHR34610">
    <property type="entry name" value="SSL7007 PROTEIN"/>
    <property type="match status" value="1"/>
</dbReference>
<dbReference type="OrthoDB" id="2081873at2"/>
<dbReference type="EMBL" id="ACJM01000022">
    <property type="protein sequence ID" value="EEG76220.1"/>
    <property type="molecule type" value="Genomic_DNA"/>
</dbReference>
<dbReference type="SUPFAM" id="SSF88723">
    <property type="entry name" value="PIN domain-like"/>
    <property type="match status" value="1"/>
</dbReference>
<accession>C0GKA5</accession>
<dbReference type="SMART" id="SM00670">
    <property type="entry name" value="PINc"/>
    <property type="match status" value="1"/>
</dbReference>
<organism evidence="2 3">
    <name type="scientific">Dethiobacter alkaliphilus AHT 1</name>
    <dbReference type="NCBI Taxonomy" id="555088"/>
    <lineage>
        <taxon>Bacteria</taxon>
        <taxon>Bacillati</taxon>
        <taxon>Bacillota</taxon>
        <taxon>Dethiobacteria</taxon>
        <taxon>Dethiobacterales</taxon>
        <taxon>Dethiobacteraceae</taxon>
        <taxon>Dethiobacter</taxon>
    </lineage>
</organism>
<dbReference type="Pfam" id="PF13470">
    <property type="entry name" value="PIN_3"/>
    <property type="match status" value="1"/>
</dbReference>
<evidence type="ECO:0000259" key="1">
    <source>
        <dbReference type="SMART" id="SM00670"/>
    </source>
</evidence>
<feature type="domain" description="PIN" evidence="1">
    <location>
        <begin position="2"/>
        <end position="116"/>
    </location>
</feature>
<dbReference type="eggNOG" id="COG1569">
    <property type="taxonomic scope" value="Bacteria"/>
</dbReference>
<sequence length="137" mass="15139">MKRIMLDTNILISGIIFSGVERKLINVCCSRGHIIVMSEYIISEANAVLKRKFPGKEFLLDVLLNKLEVEVINMPMSSTVEKARKLIRDPKDAAILASAIDGKPEIFVSGDLDFYTSEVGSVVNVISTRDALALLNE</sequence>
<evidence type="ECO:0000313" key="2">
    <source>
        <dbReference type="EMBL" id="EEG76220.1"/>
    </source>
</evidence>
<evidence type="ECO:0000313" key="3">
    <source>
        <dbReference type="Proteomes" id="UP000006443"/>
    </source>
</evidence>
<keyword evidence="3" id="KW-1185">Reference proteome</keyword>
<dbReference type="PANTHER" id="PTHR34610:SF4">
    <property type="entry name" value="SLL8027 PROTEIN"/>
    <property type="match status" value="1"/>
</dbReference>
<comment type="caution">
    <text evidence="2">The sequence shown here is derived from an EMBL/GenBank/DDBJ whole genome shotgun (WGS) entry which is preliminary data.</text>
</comment>
<dbReference type="AlphaFoldDB" id="C0GKA5"/>
<dbReference type="InterPro" id="IPR029060">
    <property type="entry name" value="PIN-like_dom_sf"/>
</dbReference>
<dbReference type="Proteomes" id="UP000006443">
    <property type="component" value="Unassembled WGS sequence"/>
</dbReference>
<name>C0GKA5_DETAL</name>
<proteinExistence type="predicted"/>
<reference evidence="2 3" key="1">
    <citation type="submission" date="2009-02" db="EMBL/GenBank/DDBJ databases">
        <title>Sequencing of the draft genome and assembly of Dethiobacter alkaliphilus AHT 1.</title>
        <authorList>
            <consortium name="US DOE Joint Genome Institute (JGI-PGF)"/>
            <person name="Lucas S."/>
            <person name="Copeland A."/>
            <person name="Lapidus A."/>
            <person name="Glavina del Rio T."/>
            <person name="Dalin E."/>
            <person name="Tice H."/>
            <person name="Bruce D."/>
            <person name="Goodwin L."/>
            <person name="Pitluck S."/>
            <person name="Larimer F."/>
            <person name="Land M.L."/>
            <person name="Hauser L."/>
            <person name="Muyzer G."/>
        </authorList>
    </citation>
    <scope>NUCLEOTIDE SEQUENCE [LARGE SCALE GENOMIC DNA]</scope>
    <source>
        <strain evidence="2 3">AHT 1</strain>
    </source>
</reference>
<protein>
    <submittedName>
        <fullName evidence="2">PilT protein domain protein</fullName>
    </submittedName>
</protein>
<gene>
    <name evidence="2" type="ORF">DealDRAFT_2914</name>
</gene>
<dbReference type="STRING" id="555088.DealDRAFT_2914"/>
<dbReference type="InterPro" id="IPR002716">
    <property type="entry name" value="PIN_dom"/>
</dbReference>
<dbReference type="NCBIfam" id="TIGR00305">
    <property type="entry name" value="putative toxin-antitoxin system toxin component, PIN family"/>
    <property type="match status" value="1"/>
</dbReference>